<evidence type="ECO:0000256" key="5">
    <source>
        <dbReference type="PROSITE-ProRule" id="PRU01248"/>
    </source>
</evidence>
<accession>A0A7W4VP14</accession>
<keyword evidence="4" id="KW-0233">DNA recombination</keyword>
<dbReference type="SUPFAM" id="SSF56349">
    <property type="entry name" value="DNA breaking-rejoining enzymes"/>
    <property type="match status" value="1"/>
</dbReference>
<dbReference type="GO" id="GO:0003677">
    <property type="term" value="F:DNA binding"/>
    <property type="evidence" value="ECO:0007669"/>
    <property type="project" value="UniProtKB-UniRule"/>
</dbReference>
<dbReference type="GO" id="GO:0015074">
    <property type="term" value="P:DNA integration"/>
    <property type="evidence" value="ECO:0007669"/>
    <property type="project" value="UniProtKB-KW"/>
</dbReference>
<comment type="caution">
    <text evidence="8">The sequence shown here is derived from an EMBL/GenBank/DDBJ whole genome shotgun (WGS) entry which is preliminary data.</text>
</comment>
<evidence type="ECO:0000256" key="3">
    <source>
        <dbReference type="ARBA" id="ARBA00023125"/>
    </source>
</evidence>
<dbReference type="InterPro" id="IPR010998">
    <property type="entry name" value="Integrase_recombinase_N"/>
</dbReference>
<keyword evidence="3 5" id="KW-0238">DNA-binding</keyword>
<dbReference type="InterPro" id="IPR011010">
    <property type="entry name" value="DNA_brk_join_enz"/>
</dbReference>
<dbReference type="PANTHER" id="PTHR30349">
    <property type="entry name" value="PHAGE INTEGRASE-RELATED"/>
    <property type="match status" value="1"/>
</dbReference>
<keyword evidence="2" id="KW-0229">DNA integration</keyword>
<evidence type="ECO:0000256" key="4">
    <source>
        <dbReference type="ARBA" id="ARBA00023172"/>
    </source>
</evidence>
<dbReference type="CDD" id="cd01189">
    <property type="entry name" value="INT_ICEBs1_C_like"/>
    <property type="match status" value="1"/>
</dbReference>
<proteinExistence type="inferred from homology"/>
<protein>
    <submittedName>
        <fullName evidence="8">Integrase</fullName>
    </submittedName>
</protein>
<name>A0A7W4VP14_9HYPH</name>
<feature type="domain" description="Tyr recombinase" evidence="6">
    <location>
        <begin position="172"/>
        <end position="412"/>
    </location>
</feature>
<dbReference type="PROSITE" id="PS51900">
    <property type="entry name" value="CB"/>
    <property type="match status" value="1"/>
</dbReference>
<dbReference type="GO" id="GO:0006310">
    <property type="term" value="P:DNA recombination"/>
    <property type="evidence" value="ECO:0007669"/>
    <property type="project" value="UniProtKB-KW"/>
</dbReference>
<reference evidence="8 9" key="1">
    <citation type="submission" date="2020-08" db="EMBL/GenBank/DDBJ databases">
        <title>The Agave Microbiome: Exploring the role of microbial communities in plant adaptations to desert environments.</title>
        <authorList>
            <person name="Partida-Martinez L.P."/>
        </authorList>
    </citation>
    <scope>NUCLEOTIDE SEQUENCE [LARGE SCALE GENOMIC DNA]</scope>
    <source>
        <strain evidence="8 9">AT3.9</strain>
    </source>
</reference>
<dbReference type="PANTHER" id="PTHR30349:SF41">
    <property type="entry name" value="INTEGRASE_RECOMBINASE PROTEIN MJ0367-RELATED"/>
    <property type="match status" value="1"/>
</dbReference>
<dbReference type="PROSITE" id="PS51898">
    <property type="entry name" value="TYR_RECOMBINASE"/>
    <property type="match status" value="1"/>
</dbReference>
<evidence type="ECO:0000259" key="6">
    <source>
        <dbReference type="PROSITE" id="PS51898"/>
    </source>
</evidence>
<dbReference type="Proteomes" id="UP000532010">
    <property type="component" value="Unassembled WGS sequence"/>
</dbReference>
<evidence type="ECO:0000256" key="2">
    <source>
        <dbReference type="ARBA" id="ARBA00022908"/>
    </source>
</evidence>
<dbReference type="AlphaFoldDB" id="A0A7W4VP14"/>
<dbReference type="Gene3D" id="1.10.443.10">
    <property type="entry name" value="Intergrase catalytic core"/>
    <property type="match status" value="1"/>
</dbReference>
<organism evidence="8 9">
    <name type="scientific">Microvirga lupini</name>
    <dbReference type="NCBI Taxonomy" id="420324"/>
    <lineage>
        <taxon>Bacteria</taxon>
        <taxon>Pseudomonadati</taxon>
        <taxon>Pseudomonadota</taxon>
        <taxon>Alphaproteobacteria</taxon>
        <taxon>Hyphomicrobiales</taxon>
        <taxon>Methylobacteriaceae</taxon>
        <taxon>Microvirga</taxon>
    </lineage>
</organism>
<evidence type="ECO:0000313" key="9">
    <source>
        <dbReference type="Proteomes" id="UP000532010"/>
    </source>
</evidence>
<dbReference type="InterPro" id="IPR002104">
    <property type="entry name" value="Integrase_catalytic"/>
</dbReference>
<feature type="domain" description="Core-binding (CB)" evidence="7">
    <location>
        <begin position="68"/>
        <end position="150"/>
    </location>
</feature>
<dbReference type="Pfam" id="PF00589">
    <property type="entry name" value="Phage_integrase"/>
    <property type="match status" value="1"/>
</dbReference>
<dbReference type="Gene3D" id="1.10.150.130">
    <property type="match status" value="1"/>
</dbReference>
<dbReference type="InterPro" id="IPR013762">
    <property type="entry name" value="Integrase-like_cat_sf"/>
</dbReference>
<sequence length="436" mass="49602">MASVSKREWTYKGEKKTAWVVRYTDQGGTRRMKTFEKKKDADAFRVQVEGEITQGVHTAYNESVTFAKAVDEFIKDCHRRQKLGDLTMGGVKGYEYRLEHYTLPKFATRRVSSITAAEVQAYVEELREKLSPSTISGIYGSLHVLFTFAVSKRWVRRNVLRDEPCKLPHKPKRKAIPTKDDIRALLEAAGTLERGENLLTFVNRSVVIACGVFCGFRPGETYGLHWEDIDWERGVIHVRRAHSKVNGLKSPKTEAGYRDVPLTEPVRRALYQAARYWIIRTMANEPERFRGSTHPKAIFSRIARMWETEVVNVDPTQLRGFVVLTKVGKPMSATASATTFWKRLMDAAGLYDHEAKRNKFTPHALRHVAASLLIEAGLDDMNLKRFIGHASIQTTKDIYGHLFPTDTRMVATTEAVAASLDATRPRQISVRHSYQS</sequence>
<dbReference type="RefSeq" id="WP_183452852.1">
    <property type="nucleotide sequence ID" value="NZ_JACHWB010000005.1"/>
</dbReference>
<keyword evidence="9" id="KW-1185">Reference proteome</keyword>
<evidence type="ECO:0000259" key="7">
    <source>
        <dbReference type="PROSITE" id="PS51900"/>
    </source>
</evidence>
<gene>
    <name evidence="8" type="ORF">FHR70_003739</name>
</gene>
<evidence type="ECO:0000313" key="8">
    <source>
        <dbReference type="EMBL" id="MBB3020653.1"/>
    </source>
</evidence>
<dbReference type="EMBL" id="JACHWB010000005">
    <property type="protein sequence ID" value="MBB3020653.1"/>
    <property type="molecule type" value="Genomic_DNA"/>
</dbReference>
<dbReference type="InterPro" id="IPR044068">
    <property type="entry name" value="CB"/>
</dbReference>
<comment type="similarity">
    <text evidence="1">Belongs to the 'phage' integrase family.</text>
</comment>
<evidence type="ECO:0000256" key="1">
    <source>
        <dbReference type="ARBA" id="ARBA00008857"/>
    </source>
</evidence>
<dbReference type="InterPro" id="IPR050090">
    <property type="entry name" value="Tyrosine_recombinase_XerCD"/>
</dbReference>